<feature type="region of interest" description="Disordered" evidence="1">
    <location>
        <begin position="202"/>
        <end position="231"/>
    </location>
</feature>
<keyword evidence="2" id="KW-1133">Transmembrane helix</keyword>
<evidence type="ECO:0000313" key="4">
    <source>
        <dbReference type="EMBL" id="OQR92535.1"/>
    </source>
</evidence>
<dbReference type="PANTHER" id="PTHR44329:SF214">
    <property type="entry name" value="PROTEIN KINASE DOMAIN-CONTAINING PROTEIN"/>
    <property type="match status" value="1"/>
</dbReference>
<dbReference type="InterPro" id="IPR000719">
    <property type="entry name" value="Prot_kinase_dom"/>
</dbReference>
<dbReference type="InterPro" id="IPR051681">
    <property type="entry name" value="Ser/Thr_Kinases-Pseudokinases"/>
</dbReference>
<dbReference type="GO" id="GO:0004674">
    <property type="term" value="F:protein serine/threonine kinase activity"/>
    <property type="evidence" value="ECO:0007669"/>
    <property type="project" value="TreeGrafter"/>
</dbReference>
<dbReference type="AlphaFoldDB" id="A0A1V9Z3E0"/>
<reference evidence="4 5" key="1">
    <citation type="journal article" date="2014" name="Genome Biol. Evol.">
        <title>The secreted proteins of Achlya hypogyna and Thraustotheca clavata identify the ancestral oomycete secretome and reveal gene acquisitions by horizontal gene transfer.</title>
        <authorList>
            <person name="Misner I."/>
            <person name="Blouin N."/>
            <person name="Leonard G."/>
            <person name="Richards T.A."/>
            <person name="Lane C.E."/>
        </authorList>
    </citation>
    <scope>NUCLEOTIDE SEQUENCE [LARGE SCALE GENOMIC DNA]</scope>
    <source>
        <strain evidence="4 5">ATCC 48635</strain>
    </source>
</reference>
<dbReference type="InterPro" id="IPR008271">
    <property type="entry name" value="Ser/Thr_kinase_AS"/>
</dbReference>
<keyword evidence="2" id="KW-0812">Transmembrane</keyword>
<keyword evidence="4" id="KW-0808">Transferase</keyword>
<dbReference type="Gene3D" id="3.30.200.20">
    <property type="entry name" value="Phosphorylase Kinase, domain 1"/>
    <property type="match status" value="1"/>
</dbReference>
<comment type="caution">
    <text evidence="4">The sequence shown here is derived from an EMBL/GenBank/DDBJ whole genome shotgun (WGS) entry which is preliminary data.</text>
</comment>
<accession>A0A1V9Z3E0</accession>
<feature type="compositionally biased region" description="Low complexity" evidence="1">
    <location>
        <begin position="202"/>
        <end position="211"/>
    </location>
</feature>
<keyword evidence="5" id="KW-1185">Reference proteome</keyword>
<sequence length="583" mass="62840">MCNSAANAYMATLQSNSIFSSCYLMKLYKSGGTTFFNSKQFIASDCRSSTCATMYHGFATLYSSMTTCTLLDSYSGKYFYVYQLGQFCTGATMSNAGSSTGTRSSTGSSSGSRSTPSKGSWTGSWTGSRNTPSSHSTSSSSGSNSTTIVIIVAVVVVLLVALIGFCCWRNKHRKAQEAAAAAAFHVSHSPRQPTCGYEAHTATASSQHTATDTGYRADTAPTPYQYQPEPTTYKYEPDPATYSTASKPAVHVYSDAPSAHVYDPEAAAKAMATRTAGSTGTSGTKTGASSSSVASDTGLDMCNLDMHRLATTDVALIKPLAQGAYGEVWLGQLEGGMVAVKKLLNHKRDKAELQKFIYEIALVAKIDCPYIVRFIGVTWTRPSDIMLVTEYMDGGDLRNLLQANLTSKSVSWPQKVRVALDIAEALVYLHSLEPKVIHRDLKSRNVLLNSKVEAKLTDFGVSRETDDATMTAGIGTYRWMAPEVLLDGHYTESADVFSFGVILAELSNEIVPYSDLRNAAGNTYTDTAIMAQVMNGKLRPSFAADCPAWFRDLGQQCLAQSGDDRPTAMQASFVIKTQLRDLA</sequence>
<evidence type="ECO:0000256" key="1">
    <source>
        <dbReference type="SAM" id="MobiDB-lite"/>
    </source>
</evidence>
<gene>
    <name evidence="4" type="ORF">ACHHYP_03535</name>
</gene>
<dbReference type="EMBL" id="JNBR01000454">
    <property type="protein sequence ID" value="OQR92535.1"/>
    <property type="molecule type" value="Genomic_DNA"/>
</dbReference>
<dbReference type="GO" id="GO:0005524">
    <property type="term" value="F:ATP binding"/>
    <property type="evidence" value="ECO:0007669"/>
    <property type="project" value="InterPro"/>
</dbReference>
<dbReference type="PANTHER" id="PTHR44329">
    <property type="entry name" value="SERINE/THREONINE-PROTEIN KINASE TNNI3K-RELATED"/>
    <property type="match status" value="1"/>
</dbReference>
<evidence type="ECO:0000259" key="3">
    <source>
        <dbReference type="PROSITE" id="PS50011"/>
    </source>
</evidence>
<feature type="transmembrane region" description="Helical" evidence="2">
    <location>
        <begin position="148"/>
        <end position="168"/>
    </location>
</feature>
<dbReference type="InterPro" id="IPR001245">
    <property type="entry name" value="Ser-Thr/Tyr_kinase_cat_dom"/>
</dbReference>
<protein>
    <submittedName>
        <fullName evidence="4">Protein kinase</fullName>
    </submittedName>
</protein>
<dbReference type="OrthoDB" id="3256376at2759"/>
<keyword evidence="4" id="KW-0418">Kinase</keyword>
<dbReference type="InterPro" id="IPR011009">
    <property type="entry name" value="Kinase-like_dom_sf"/>
</dbReference>
<dbReference type="PROSITE" id="PS00108">
    <property type="entry name" value="PROTEIN_KINASE_ST"/>
    <property type="match status" value="1"/>
</dbReference>
<feature type="domain" description="Protein kinase" evidence="3">
    <location>
        <begin position="314"/>
        <end position="583"/>
    </location>
</feature>
<dbReference type="CDD" id="cd13999">
    <property type="entry name" value="STKc_MAP3K-like"/>
    <property type="match status" value="1"/>
</dbReference>
<evidence type="ECO:0000313" key="5">
    <source>
        <dbReference type="Proteomes" id="UP000243579"/>
    </source>
</evidence>
<dbReference type="Proteomes" id="UP000243579">
    <property type="component" value="Unassembled WGS sequence"/>
</dbReference>
<dbReference type="Gene3D" id="1.10.510.10">
    <property type="entry name" value="Transferase(Phosphotransferase) domain 1"/>
    <property type="match status" value="1"/>
</dbReference>
<organism evidence="4 5">
    <name type="scientific">Achlya hypogyna</name>
    <name type="common">Oomycete</name>
    <name type="synonym">Protoachlya hypogyna</name>
    <dbReference type="NCBI Taxonomy" id="1202772"/>
    <lineage>
        <taxon>Eukaryota</taxon>
        <taxon>Sar</taxon>
        <taxon>Stramenopiles</taxon>
        <taxon>Oomycota</taxon>
        <taxon>Saprolegniomycetes</taxon>
        <taxon>Saprolegniales</taxon>
        <taxon>Achlyaceae</taxon>
        <taxon>Achlya</taxon>
    </lineage>
</organism>
<feature type="region of interest" description="Disordered" evidence="1">
    <location>
        <begin position="99"/>
        <end position="143"/>
    </location>
</feature>
<dbReference type="PROSITE" id="PS50011">
    <property type="entry name" value="PROTEIN_KINASE_DOM"/>
    <property type="match status" value="1"/>
</dbReference>
<proteinExistence type="predicted"/>
<dbReference type="SMART" id="SM00220">
    <property type="entry name" value="S_TKc"/>
    <property type="match status" value="1"/>
</dbReference>
<evidence type="ECO:0000256" key="2">
    <source>
        <dbReference type="SAM" id="Phobius"/>
    </source>
</evidence>
<dbReference type="STRING" id="1202772.A0A1V9Z3E0"/>
<keyword evidence="2" id="KW-0472">Membrane</keyword>
<dbReference type="SUPFAM" id="SSF56112">
    <property type="entry name" value="Protein kinase-like (PK-like)"/>
    <property type="match status" value="1"/>
</dbReference>
<dbReference type="Pfam" id="PF07714">
    <property type="entry name" value="PK_Tyr_Ser-Thr"/>
    <property type="match status" value="1"/>
</dbReference>
<feature type="compositionally biased region" description="Low complexity" evidence="1">
    <location>
        <begin position="219"/>
        <end position="231"/>
    </location>
</feature>
<name>A0A1V9Z3E0_ACHHY</name>